<dbReference type="InterPro" id="IPR050131">
    <property type="entry name" value="Peptidase_S8_subtilisin-like"/>
</dbReference>
<feature type="transmembrane region" description="Helical" evidence="7">
    <location>
        <begin position="346"/>
        <end position="367"/>
    </location>
</feature>
<dbReference type="PROSITE" id="PS00136">
    <property type="entry name" value="SUBTILASE_ASP"/>
    <property type="match status" value="1"/>
</dbReference>
<dbReference type="PROSITE" id="PS51892">
    <property type="entry name" value="SUBTILASE"/>
    <property type="match status" value="1"/>
</dbReference>
<dbReference type="InterPro" id="IPR015500">
    <property type="entry name" value="Peptidase_S8_subtilisin-rel"/>
</dbReference>
<evidence type="ECO:0000256" key="2">
    <source>
        <dbReference type="ARBA" id="ARBA00022670"/>
    </source>
</evidence>
<name>A0A7W7ZW43_9ACTN</name>
<dbReference type="SUPFAM" id="SSF52743">
    <property type="entry name" value="Subtilisin-like"/>
    <property type="match status" value="1"/>
</dbReference>
<comment type="caution">
    <text evidence="10">The sequence shown here is derived from an EMBL/GenBank/DDBJ whole genome shotgun (WGS) entry which is preliminary data.</text>
</comment>
<evidence type="ECO:0000313" key="10">
    <source>
        <dbReference type="EMBL" id="MBB5074880.1"/>
    </source>
</evidence>
<evidence type="ECO:0000256" key="7">
    <source>
        <dbReference type="SAM" id="Phobius"/>
    </source>
</evidence>
<reference evidence="10 11" key="1">
    <citation type="submission" date="2020-08" db="EMBL/GenBank/DDBJ databases">
        <title>Genomic Encyclopedia of Type Strains, Phase IV (KMG-IV): sequencing the most valuable type-strain genomes for metagenomic binning, comparative biology and taxonomic classification.</title>
        <authorList>
            <person name="Goeker M."/>
        </authorList>
    </citation>
    <scope>NUCLEOTIDE SEQUENCE [LARGE SCALE GENOMIC DNA]</scope>
    <source>
        <strain evidence="10 11">DSM 45385</strain>
    </source>
</reference>
<sequence>MMGRAFLVSLVALQFLAAPAAAQAAPDDCDPEKGNFQPGVSWAQQRMDVRRVWPLTRGDGVKVAVIDSGVDLTHPQIPVSGKADLTGKGYRDCVGHGTAVAGIIAARDMKGVAFHGMAPNVSLMSFKQSHDGKGELSLLVKGIKAAADLGAEVINISIQAEHHPALKAAVDYALAKDAVIVAAAGNIRKEDRTESAAYPAAYEGVLAVGAANKQGVRSDFSNSKTPVAVLGPGQEITATWPGKSYQADLNGTSFAVPYVTGVAALVRARFPHLNQEQVRRRVIATAEGSTGKGTGAGMVNPMLAVTMVLPYEPVNAPVVAPPPPAPMGRDAVAKAPPVDHDAIAKAGIIAGVATLLVILVITARVFMPMSRRRARGPV</sequence>
<keyword evidence="7" id="KW-0472">Membrane</keyword>
<evidence type="ECO:0000256" key="5">
    <source>
        <dbReference type="PROSITE-ProRule" id="PRU01240"/>
    </source>
</evidence>
<dbReference type="RefSeq" id="WP_184957857.1">
    <property type="nucleotide sequence ID" value="NZ_JACHIN010000001.1"/>
</dbReference>
<dbReference type="InterPro" id="IPR023827">
    <property type="entry name" value="Peptidase_S8_Asp-AS"/>
</dbReference>
<dbReference type="PANTHER" id="PTHR43806">
    <property type="entry name" value="PEPTIDASE S8"/>
    <property type="match status" value="1"/>
</dbReference>
<dbReference type="PANTHER" id="PTHR43806:SF11">
    <property type="entry name" value="CEREVISIN-RELATED"/>
    <property type="match status" value="1"/>
</dbReference>
<keyword evidence="7" id="KW-1133">Transmembrane helix</keyword>
<keyword evidence="3 5" id="KW-0378">Hydrolase</keyword>
<dbReference type="GO" id="GO:0006508">
    <property type="term" value="P:proteolysis"/>
    <property type="evidence" value="ECO:0007669"/>
    <property type="project" value="UniProtKB-KW"/>
</dbReference>
<dbReference type="InterPro" id="IPR022398">
    <property type="entry name" value="Peptidase_S8_His-AS"/>
</dbReference>
<keyword evidence="4 5" id="KW-0720">Serine protease</keyword>
<proteinExistence type="inferred from homology"/>
<dbReference type="PROSITE" id="PS00137">
    <property type="entry name" value="SUBTILASE_HIS"/>
    <property type="match status" value="1"/>
</dbReference>
<dbReference type="Pfam" id="PF00082">
    <property type="entry name" value="Peptidase_S8"/>
    <property type="match status" value="1"/>
</dbReference>
<dbReference type="EMBL" id="JACHIN010000001">
    <property type="protein sequence ID" value="MBB5074880.1"/>
    <property type="molecule type" value="Genomic_DNA"/>
</dbReference>
<protein>
    <submittedName>
        <fullName evidence="10">Type VII secretion-associated serine protease mycosin</fullName>
    </submittedName>
</protein>
<dbReference type="InterPro" id="IPR036852">
    <property type="entry name" value="Peptidase_S8/S53_dom_sf"/>
</dbReference>
<comment type="similarity">
    <text evidence="1 5 6">Belongs to the peptidase S8 family.</text>
</comment>
<dbReference type="Gene3D" id="3.40.50.200">
    <property type="entry name" value="Peptidase S8/S53 domain"/>
    <property type="match status" value="1"/>
</dbReference>
<evidence type="ECO:0000313" key="11">
    <source>
        <dbReference type="Proteomes" id="UP000568380"/>
    </source>
</evidence>
<feature type="chain" id="PRO_5030708645" evidence="8">
    <location>
        <begin position="25"/>
        <end position="378"/>
    </location>
</feature>
<feature type="active site" description="Charge relay system" evidence="5">
    <location>
        <position position="96"/>
    </location>
</feature>
<accession>A0A7W7ZW43</accession>
<dbReference type="PROSITE" id="PS00138">
    <property type="entry name" value="SUBTILASE_SER"/>
    <property type="match status" value="1"/>
</dbReference>
<gene>
    <name evidence="10" type="ORF">HNR40_000326</name>
</gene>
<feature type="active site" description="Charge relay system" evidence="5">
    <location>
        <position position="67"/>
    </location>
</feature>
<organism evidence="10 11">
    <name type="scientific">Nonomuraea endophytica</name>
    <dbReference type="NCBI Taxonomy" id="714136"/>
    <lineage>
        <taxon>Bacteria</taxon>
        <taxon>Bacillati</taxon>
        <taxon>Actinomycetota</taxon>
        <taxon>Actinomycetes</taxon>
        <taxon>Streptosporangiales</taxon>
        <taxon>Streptosporangiaceae</taxon>
        <taxon>Nonomuraea</taxon>
    </lineage>
</organism>
<evidence type="ECO:0000256" key="4">
    <source>
        <dbReference type="ARBA" id="ARBA00022825"/>
    </source>
</evidence>
<feature type="domain" description="Peptidase S8/S53" evidence="9">
    <location>
        <begin position="58"/>
        <end position="288"/>
    </location>
</feature>
<feature type="active site" description="Charge relay system" evidence="5">
    <location>
        <position position="253"/>
    </location>
</feature>
<keyword evidence="7" id="KW-0812">Transmembrane</keyword>
<keyword evidence="11" id="KW-1185">Reference proteome</keyword>
<dbReference type="InterPro" id="IPR000209">
    <property type="entry name" value="Peptidase_S8/S53_dom"/>
</dbReference>
<keyword evidence="8" id="KW-0732">Signal</keyword>
<evidence type="ECO:0000256" key="3">
    <source>
        <dbReference type="ARBA" id="ARBA00022801"/>
    </source>
</evidence>
<dbReference type="InterPro" id="IPR023828">
    <property type="entry name" value="Peptidase_S8_Ser-AS"/>
</dbReference>
<dbReference type="AlphaFoldDB" id="A0A7W7ZW43"/>
<evidence type="ECO:0000256" key="1">
    <source>
        <dbReference type="ARBA" id="ARBA00011073"/>
    </source>
</evidence>
<evidence type="ECO:0000256" key="8">
    <source>
        <dbReference type="SAM" id="SignalP"/>
    </source>
</evidence>
<evidence type="ECO:0000256" key="6">
    <source>
        <dbReference type="RuleBase" id="RU003355"/>
    </source>
</evidence>
<dbReference type="GO" id="GO:0004252">
    <property type="term" value="F:serine-type endopeptidase activity"/>
    <property type="evidence" value="ECO:0007669"/>
    <property type="project" value="UniProtKB-UniRule"/>
</dbReference>
<dbReference type="PRINTS" id="PR00723">
    <property type="entry name" value="SUBTILISIN"/>
</dbReference>
<feature type="signal peptide" evidence="8">
    <location>
        <begin position="1"/>
        <end position="24"/>
    </location>
</feature>
<evidence type="ECO:0000259" key="9">
    <source>
        <dbReference type="Pfam" id="PF00082"/>
    </source>
</evidence>
<dbReference type="Proteomes" id="UP000568380">
    <property type="component" value="Unassembled WGS sequence"/>
</dbReference>
<keyword evidence="2 5" id="KW-0645">Protease</keyword>